<dbReference type="Pfam" id="PF16984">
    <property type="entry name" value="Grp7_allergen"/>
    <property type="match status" value="1"/>
</dbReference>
<dbReference type="InterPro" id="IPR020234">
    <property type="entry name" value="Mite_allergen_group-7"/>
</dbReference>
<name>A0AAW1N823_POPJA</name>
<keyword evidence="1" id="KW-0732">Signal</keyword>
<dbReference type="Proteomes" id="UP001458880">
    <property type="component" value="Unassembled WGS sequence"/>
</dbReference>
<feature type="chain" id="PRO_5043362798" evidence="1">
    <location>
        <begin position="20"/>
        <end position="251"/>
    </location>
</feature>
<evidence type="ECO:0000256" key="1">
    <source>
        <dbReference type="SAM" id="SignalP"/>
    </source>
</evidence>
<dbReference type="EMBL" id="JASPKY010000007">
    <property type="protein sequence ID" value="KAK9754439.1"/>
    <property type="molecule type" value="Genomic_DNA"/>
</dbReference>
<comment type="caution">
    <text evidence="2">The sequence shown here is derived from an EMBL/GenBank/DDBJ whole genome shotgun (WGS) entry which is preliminary data.</text>
</comment>
<keyword evidence="3" id="KW-1185">Reference proteome</keyword>
<dbReference type="InterPro" id="IPR038602">
    <property type="entry name" value="Mite_allergen_7_sf"/>
</dbReference>
<organism evidence="2 3">
    <name type="scientific">Popillia japonica</name>
    <name type="common">Japanese beetle</name>
    <dbReference type="NCBI Taxonomy" id="7064"/>
    <lineage>
        <taxon>Eukaryota</taxon>
        <taxon>Metazoa</taxon>
        <taxon>Ecdysozoa</taxon>
        <taxon>Arthropoda</taxon>
        <taxon>Hexapoda</taxon>
        <taxon>Insecta</taxon>
        <taxon>Pterygota</taxon>
        <taxon>Neoptera</taxon>
        <taxon>Endopterygota</taxon>
        <taxon>Coleoptera</taxon>
        <taxon>Polyphaga</taxon>
        <taxon>Scarabaeiformia</taxon>
        <taxon>Scarabaeidae</taxon>
        <taxon>Rutelinae</taxon>
        <taxon>Popillia</taxon>
    </lineage>
</organism>
<dbReference type="AlphaFoldDB" id="A0AAW1N823"/>
<protein>
    <submittedName>
        <fullName evidence="2">Group 7 allergen</fullName>
    </submittedName>
</protein>
<proteinExistence type="predicted"/>
<reference evidence="2 3" key="1">
    <citation type="journal article" date="2024" name="BMC Genomics">
        <title>De novo assembly and annotation of Popillia japonica's genome with initial clues to its potential as an invasive pest.</title>
        <authorList>
            <person name="Cucini C."/>
            <person name="Boschi S."/>
            <person name="Funari R."/>
            <person name="Cardaioli E."/>
            <person name="Iannotti N."/>
            <person name="Marturano G."/>
            <person name="Paoli F."/>
            <person name="Bruttini M."/>
            <person name="Carapelli A."/>
            <person name="Frati F."/>
            <person name="Nardi F."/>
        </authorList>
    </citation>
    <scope>NUCLEOTIDE SEQUENCE [LARGE SCALE GENOMIC DNA]</scope>
    <source>
        <strain evidence="2">DMR45628</strain>
    </source>
</reference>
<sequence length="251" mass="27688">MKYVSILTVILLPVLLSSAEDTVEELPPYVRILSINPSGGATSEKKSSNKNAVKRNQLRDITDLNAWADGIITPISEGILSGSDPAPIASYRITFEYRPLLITYTGTLDLTRGSIQELSTVSRAGDVVLSYSVPPGSLKVSVPLAFRNIILTYNFEMNVRGDTVIGVLYAWLTSPRADYARFTSETIDDHEFTLNIGTFNLNIFSGDMSSSYERLIDELTTDFTKELVSAYTEAIITPPLNEAIQYSDLEL</sequence>
<evidence type="ECO:0000313" key="3">
    <source>
        <dbReference type="Proteomes" id="UP001458880"/>
    </source>
</evidence>
<feature type="signal peptide" evidence="1">
    <location>
        <begin position="1"/>
        <end position="19"/>
    </location>
</feature>
<dbReference type="Gene3D" id="3.15.10.50">
    <property type="match status" value="1"/>
</dbReference>
<gene>
    <name evidence="2" type="ORF">QE152_g1225</name>
</gene>
<accession>A0AAW1N823</accession>
<evidence type="ECO:0000313" key="2">
    <source>
        <dbReference type="EMBL" id="KAK9754439.1"/>
    </source>
</evidence>